<evidence type="ECO:0000313" key="1">
    <source>
        <dbReference type="EMBL" id="KKS71200.1"/>
    </source>
</evidence>
<gene>
    <name evidence="1" type="ORF">UV41_C0004G0024</name>
</gene>
<evidence type="ECO:0000313" key="2">
    <source>
        <dbReference type="Proteomes" id="UP000034785"/>
    </source>
</evidence>
<dbReference type="InterPro" id="IPR036615">
    <property type="entry name" value="Mur_ligase_C_dom_sf"/>
</dbReference>
<dbReference type="GO" id="GO:0016881">
    <property type="term" value="F:acid-amino acid ligase activity"/>
    <property type="evidence" value="ECO:0007669"/>
    <property type="project" value="InterPro"/>
</dbReference>
<evidence type="ECO:0008006" key="3">
    <source>
        <dbReference type="Google" id="ProtNLM"/>
    </source>
</evidence>
<accession>A0A0G1BCV6</accession>
<dbReference type="EMBL" id="LCEJ01000004">
    <property type="protein sequence ID" value="KKS71200.1"/>
    <property type="molecule type" value="Genomic_DNA"/>
</dbReference>
<dbReference type="Proteomes" id="UP000034785">
    <property type="component" value="Unassembled WGS sequence"/>
</dbReference>
<dbReference type="Gene3D" id="3.90.190.20">
    <property type="entry name" value="Mur ligase, C-terminal domain"/>
    <property type="match status" value="1"/>
</dbReference>
<reference evidence="1 2" key="1">
    <citation type="journal article" date="2015" name="Nature">
        <title>rRNA introns, odd ribosomes, and small enigmatic genomes across a large radiation of phyla.</title>
        <authorList>
            <person name="Brown C.T."/>
            <person name="Hug L.A."/>
            <person name="Thomas B.C."/>
            <person name="Sharon I."/>
            <person name="Castelle C.J."/>
            <person name="Singh A."/>
            <person name="Wilkins M.J."/>
            <person name="Williams K.H."/>
            <person name="Banfield J.F."/>
        </authorList>
    </citation>
    <scope>NUCLEOTIDE SEQUENCE [LARGE SCALE GENOMIC DNA]</scope>
</reference>
<proteinExistence type="predicted"/>
<feature type="non-terminal residue" evidence="1">
    <location>
        <position position="1"/>
    </location>
</feature>
<comment type="caution">
    <text evidence="1">The sequence shown here is derived from an EMBL/GenBank/DDBJ whole genome shotgun (WGS) entry which is preliminary data.</text>
</comment>
<name>A0A0G1BCV6_9BACT</name>
<protein>
    <recommendedName>
        <fullName evidence="3">UDP-N-acetylmuramoyl-tripeptide-D-alanyl-D-alanine ligase</fullName>
    </recommendedName>
</protein>
<organism evidence="1 2">
    <name type="scientific">Candidatus Daviesbacteria bacterium GW2011_GWA2_42_7</name>
    <dbReference type="NCBI Taxonomy" id="1618425"/>
    <lineage>
        <taxon>Bacteria</taxon>
        <taxon>Candidatus Daviesiibacteriota</taxon>
    </lineage>
</organism>
<dbReference type="AlphaFoldDB" id="A0A0G1BCV6"/>
<sequence length="30" mass="3349">RAIGRGDLVLIKGSRAVKLDDVVSRITRRK</sequence>